<dbReference type="PANTHER" id="PTHR31157:SF1">
    <property type="entry name" value="SCP DOMAIN-CONTAINING PROTEIN"/>
    <property type="match status" value="1"/>
</dbReference>
<dbReference type="InterPro" id="IPR014044">
    <property type="entry name" value="CAP_dom"/>
</dbReference>
<evidence type="ECO:0000313" key="3">
    <source>
        <dbReference type="EMBL" id="GEN05908.1"/>
    </source>
</evidence>
<dbReference type="PROSITE" id="PS51257">
    <property type="entry name" value="PROKAR_LIPOPROTEIN"/>
    <property type="match status" value="1"/>
</dbReference>
<evidence type="ECO:0000313" key="6">
    <source>
        <dbReference type="Proteomes" id="UP000321514"/>
    </source>
</evidence>
<organism evidence="3 6">
    <name type="scientific">Myxococcus fulvus</name>
    <dbReference type="NCBI Taxonomy" id="33"/>
    <lineage>
        <taxon>Bacteria</taxon>
        <taxon>Pseudomonadati</taxon>
        <taxon>Myxococcota</taxon>
        <taxon>Myxococcia</taxon>
        <taxon>Myxococcales</taxon>
        <taxon>Cystobacterineae</taxon>
        <taxon>Myxococcaceae</taxon>
        <taxon>Myxococcus</taxon>
    </lineage>
</organism>
<dbReference type="SUPFAM" id="SSF55797">
    <property type="entry name" value="PR-1-like"/>
    <property type="match status" value="1"/>
</dbReference>
<gene>
    <name evidence="3" type="ORF">MFU01_09450</name>
    <name evidence="4" type="ORF">SAMN05443572_102974</name>
</gene>
<dbReference type="Gene3D" id="3.40.33.10">
    <property type="entry name" value="CAP"/>
    <property type="match status" value="1"/>
</dbReference>
<sequence length="209" mass="21676">MRWSSVPLFLMGAALMGGCGGPETPSAGSPGGAQEEGTLIPPMHVETGGAPSGSVTASAICSDVATWDPAWAAFEEQVLVLVNQKRAAGATCGGTAYGAAPALTMNDQLRCAARRHSKDMGVNNFMSHTGSDGSTPWQRMTAAGYSYRRAAENVAAGYSTPAAVVNGWMASSGHCVNIMNPQLVHIGVGYYNAPSSTYKHYWTQAFGAP</sequence>
<dbReference type="STRING" id="1334629.MFUL124B02_36055"/>
<proteinExistence type="predicted"/>
<protein>
    <submittedName>
        <fullName evidence="4">Cysteine-rich secretory protein family protein</fullName>
    </submittedName>
</protein>
<dbReference type="RefSeq" id="WP_074951322.1">
    <property type="nucleotide sequence ID" value="NZ_BJXR01000013.1"/>
</dbReference>
<reference evidence="3 6" key="2">
    <citation type="submission" date="2019-07" db="EMBL/GenBank/DDBJ databases">
        <title>Whole genome shotgun sequence of Myxococcus fulvus NBRC 100333.</title>
        <authorList>
            <person name="Hosoyama A."/>
            <person name="Uohara A."/>
            <person name="Ohji S."/>
            <person name="Ichikawa N."/>
        </authorList>
    </citation>
    <scope>NUCLEOTIDE SEQUENCE [LARGE SCALE GENOMIC DNA]</scope>
    <source>
        <strain evidence="3 6">NBRC 100333</strain>
    </source>
</reference>
<feature type="region of interest" description="Disordered" evidence="1">
    <location>
        <begin position="20"/>
        <end position="39"/>
    </location>
</feature>
<dbReference type="AlphaFoldDB" id="A0A511SXM1"/>
<dbReference type="PANTHER" id="PTHR31157">
    <property type="entry name" value="SCP DOMAIN-CONTAINING PROTEIN"/>
    <property type="match status" value="1"/>
</dbReference>
<dbReference type="Pfam" id="PF00188">
    <property type="entry name" value="CAP"/>
    <property type="match status" value="1"/>
</dbReference>
<dbReference type="OrthoDB" id="68195at2"/>
<keyword evidence="5" id="KW-1185">Reference proteome</keyword>
<comment type="caution">
    <text evidence="3">The sequence shown here is derived from an EMBL/GenBank/DDBJ whole genome shotgun (WGS) entry which is preliminary data.</text>
</comment>
<reference evidence="4 5" key="1">
    <citation type="submission" date="2016-10" db="EMBL/GenBank/DDBJ databases">
        <authorList>
            <person name="Varghese N."/>
            <person name="Submissions S."/>
        </authorList>
    </citation>
    <scope>NUCLEOTIDE SEQUENCE [LARGE SCALE GENOMIC DNA]</scope>
    <source>
        <strain evidence="4 5">DSM 16525</strain>
    </source>
</reference>
<evidence type="ECO:0000313" key="4">
    <source>
        <dbReference type="EMBL" id="SET63869.1"/>
    </source>
</evidence>
<dbReference type="Proteomes" id="UP000183760">
    <property type="component" value="Unassembled WGS sequence"/>
</dbReference>
<dbReference type="EMBL" id="BJXR01000013">
    <property type="protein sequence ID" value="GEN05908.1"/>
    <property type="molecule type" value="Genomic_DNA"/>
</dbReference>
<dbReference type="CDD" id="cd05379">
    <property type="entry name" value="CAP_bacterial"/>
    <property type="match status" value="1"/>
</dbReference>
<dbReference type="InterPro" id="IPR035940">
    <property type="entry name" value="CAP_sf"/>
</dbReference>
<evidence type="ECO:0000259" key="2">
    <source>
        <dbReference type="Pfam" id="PF00188"/>
    </source>
</evidence>
<evidence type="ECO:0000256" key="1">
    <source>
        <dbReference type="SAM" id="MobiDB-lite"/>
    </source>
</evidence>
<feature type="domain" description="SCP" evidence="2">
    <location>
        <begin position="81"/>
        <end position="206"/>
    </location>
</feature>
<evidence type="ECO:0000313" key="5">
    <source>
        <dbReference type="Proteomes" id="UP000183760"/>
    </source>
</evidence>
<name>A0A511SXM1_MYXFU</name>
<dbReference type="EMBL" id="FOIB01000002">
    <property type="protein sequence ID" value="SET63869.1"/>
    <property type="molecule type" value="Genomic_DNA"/>
</dbReference>
<accession>A0A511SXM1</accession>
<dbReference type="Proteomes" id="UP000321514">
    <property type="component" value="Unassembled WGS sequence"/>
</dbReference>